<proteinExistence type="predicted"/>
<evidence type="ECO:0008006" key="2">
    <source>
        <dbReference type="Google" id="ProtNLM"/>
    </source>
</evidence>
<dbReference type="InterPro" id="IPR023674">
    <property type="entry name" value="Ribosomal_uL1-like"/>
</dbReference>
<dbReference type="SUPFAM" id="SSF56808">
    <property type="entry name" value="Ribosomal protein L1"/>
    <property type="match status" value="1"/>
</dbReference>
<feature type="non-terminal residue" evidence="1">
    <location>
        <position position="49"/>
    </location>
</feature>
<accession>A0A382ZCC2</accession>
<organism evidence="1">
    <name type="scientific">marine metagenome</name>
    <dbReference type="NCBI Taxonomy" id="408172"/>
    <lineage>
        <taxon>unclassified sequences</taxon>
        <taxon>metagenomes</taxon>
        <taxon>ecological metagenomes</taxon>
    </lineage>
</organism>
<sequence length="49" mass="5693">MKQSKRYIENLDRIDRNKEYGLDEAAALLIDFSKTKFDESIEMAINLGV</sequence>
<name>A0A382ZCC2_9ZZZZ</name>
<protein>
    <recommendedName>
        <fullName evidence="2">50S ribosomal protein L1</fullName>
    </recommendedName>
</protein>
<gene>
    <name evidence="1" type="ORF">METZ01_LOCUS445998</name>
</gene>
<reference evidence="1" key="1">
    <citation type="submission" date="2018-05" db="EMBL/GenBank/DDBJ databases">
        <authorList>
            <person name="Lanie J.A."/>
            <person name="Ng W.-L."/>
            <person name="Kazmierczak K.M."/>
            <person name="Andrzejewski T.M."/>
            <person name="Davidsen T.M."/>
            <person name="Wayne K.J."/>
            <person name="Tettelin H."/>
            <person name="Glass J.I."/>
            <person name="Rusch D."/>
            <person name="Podicherti R."/>
            <person name="Tsui H.-C.T."/>
            <person name="Winkler M.E."/>
        </authorList>
    </citation>
    <scope>NUCLEOTIDE SEQUENCE</scope>
</reference>
<dbReference type="EMBL" id="UINC01182752">
    <property type="protein sequence ID" value="SVD93144.1"/>
    <property type="molecule type" value="Genomic_DNA"/>
</dbReference>
<dbReference type="AlphaFoldDB" id="A0A382ZCC2"/>
<dbReference type="Gene3D" id="3.30.190.20">
    <property type="match status" value="1"/>
</dbReference>
<evidence type="ECO:0000313" key="1">
    <source>
        <dbReference type="EMBL" id="SVD93144.1"/>
    </source>
</evidence>